<protein>
    <recommendedName>
        <fullName evidence="4">MFS transporter</fullName>
    </recommendedName>
</protein>
<organism evidence="2 3">
    <name type="scientific">Streptomyces europaeiscabiei</name>
    <dbReference type="NCBI Taxonomy" id="146819"/>
    <lineage>
        <taxon>Bacteria</taxon>
        <taxon>Bacillati</taxon>
        <taxon>Actinomycetota</taxon>
        <taxon>Actinomycetes</taxon>
        <taxon>Kitasatosporales</taxon>
        <taxon>Streptomycetaceae</taxon>
        <taxon>Streptomyces</taxon>
    </lineage>
</organism>
<name>A0ABU4NH87_9ACTN</name>
<gene>
    <name evidence="2" type="ORF">PV662_18145</name>
</gene>
<proteinExistence type="predicted"/>
<feature type="region of interest" description="Disordered" evidence="1">
    <location>
        <begin position="1"/>
        <end position="34"/>
    </location>
</feature>
<feature type="compositionally biased region" description="Basic and acidic residues" evidence="1">
    <location>
        <begin position="141"/>
        <end position="161"/>
    </location>
</feature>
<evidence type="ECO:0000313" key="2">
    <source>
        <dbReference type="EMBL" id="MDX3701654.1"/>
    </source>
</evidence>
<accession>A0ABU4NH87</accession>
<keyword evidence="3" id="KW-1185">Reference proteome</keyword>
<feature type="region of interest" description="Disordered" evidence="1">
    <location>
        <begin position="63"/>
        <end position="161"/>
    </location>
</feature>
<dbReference type="RefSeq" id="WP_046705430.1">
    <property type="nucleotide sequence ID" value="NZ_JARAUS010000013.1"/>
</dbReference>
<evidence type="ECO:0000256" key="1">
    <source>
        <dbReference type="SAM" id="MobiDB-lite"/>
    </source>
</evidence>
<evidence type="ECO:0000313" key="3">
    <source>
        <dbReference type="Proteomes" id="UP001271274"/>
    </source>
</evidence>
<comment type="caution">
    <text evidence="2">The sequence shown here is derived from an EMBL/GenBank/DDBJ whole genome shotgun (WGS) entry which is preliminary data.</text>
</comment>
<dbReference type="Proteomes" id="UP001271274">
    <property type="component" value="Unassembled WGS sequence"/>
</dbReference>
<sequence length="161" mass="16830">MTTVSRTTGKPAAASTRSRPVLLVPPQPAGAGSAVNSVTRQVGGALGVAMAGSILSGVHRDRMADAELPGTTQGLSPAAEERARTSAEAARSPARRLTAPARAGSDGRPRLARRHVRRPALRRRPRPHRCAVAVVGLRTRAASEGREQARPSDAAREGQTR</sequence>
<feature type="compositionally biased region" description="Basic residues" evidence="1">
    <location>
        <begin position="110"/>
        <end position="129"/>
    </location>
</feature>
<dbReference type="EMBL" id="JARAYU010000005">
    <property type="protein sequence ID" value="MDX3701654.1"/>
    <property type="molecule type" value="Genomic_DNA"/>
</dbReference>
<evidence type="ECO:0008006" key="4">
    <source>
        <dbReference type="Google" id="ProtNLM"/>
    </source>
</evidence>
<reference evidence="2 3" key="1">
    <citation type="journal article" date="2023" name="Microb. Genom.">
        <title>Mesoterricola silvestris gen. nov., sp. nov., Mesoterricola sediminis sp. nov., Geothrix oryzae sp. nov., Geothrix edaphica sp. nov., Geothrix rubra sp. nov., and Geothrix limicola sp. nov., six novel members of Acidobacteriota isolated from soils.</title>
        <authorList>
            <person name="Weisberg A.J."/>
            <person name="Pearce E."/>
            <person name="Kramer C.G."/>
            <person name="Chang J.H."/>
            <person name="Clarke C.R."/>
        </authorList>
    </citation>
    <scope>NUCLEOTIDE SEQUENCE [LARGE SCALE GENOMIC DNA]</scope>
    <source>
        <strain evidence="2 3">ID09-01A</strain>
    </source>
</reference>
<feature type="compositionally biased region" description="Low complexity" evidence="1">
    <location>
        <begin position="86"/>
        <end position="96"/>
    </location>
</feature>